<dbReference type="InterPro" id="IPR011712">
    <property type="entry name" value="Sig_transdc_His_kin_sub3_dim/P"/>
</dbReference>
<keyword evidence="8" id="KW-0902">Two-component regulatory system</keyword>
<evidence type="ECO:0000256" key="4">
    <source>
        <dbReference type="ARBA" id="ARBA00022679"/>
    </source>
</evidence>
<evidence type="ECO:0000259" key="10">
    <source>
        <dbReference type="Pfam" id="PF07730"/>
    </source>
</evidence>
<feature type="transmembrane region" description="Helical" evidence="9">
    <location>
        <begin position="16"/>
        <end position="37"/>
    </location>
</feature>
<dbReference type="PANTHER" id="PTHR24421">
    <property type="entry name" value="NITRATE/NITRITE SENSOR PROTEIN NARX-RELATED"/>
    <property type="match status" value="1"/>
</dbReference>
<evidence type="ECO:0000256" key="6">
    <source>
        <dbReference type="ARBA" id="ARBA00022777"/>
    </source>
</evidence>
<dbReference type="Gene3D" id="3.30.565.10">
    <property type="entry name" value="Histidine kinase-like ATPase, C-terminal domain"/>
    <property type="match status" value="1"/>
</dbReference>
<dbReference type="InterPro" id="IPR050482">
    <property type="entry name" value="Sensor_HK_TwoCompSys"/>
</dbReference>
<proteinExistence type="predicted"/>
<sequence>MPAIHPSPTVRRIASVVWLVVGALLGAAACLVSGVAAISAEDVYMVSGDPQGELTDVGVLAMLAVLASLPALLMRRREPWIAVAGGALLTSVLRLDSLLLLLGAGAVVVHRDRAEAQVASVIAGLITIWAGVRDGFRPWLQTAWAVYIDPDPLEYGEADQMLQLGISVGIAVLTGAVVLGAAWFVRFRGDLSATREARAAAEHRGDRLEETVSRQDERERLAREVHDALAHRLSLISLHSGALEDAAASSDPAVSQAAHVLRDNAHRSLEDLRDLVSALREPTEGTHPAVPEAPDHEPSIGFGALPDLIDSARAAGVPVDVTVLVQDAGSASDLLDRGVYRIAQEALTNAVKHAPGCPVRFDLRASPATGVHLVVANLLNGVDSGLPGAMAGIIGMQERASRLGGVVRAAPDGRGGFVVDARIPWSSRSTPRR</sequence>
<dbReference type="Pfam" id="PF07730">
    <property type="entry name" value="HisKA_3"/>
    <property type="match status" value="1"/>
</dbReference>
<dbReference type="InterPro" id="IPR036890">
    <property type="entry name" value="HATPase_C_sf"/>
</dbReference>
<dbReference type="Gene3D" id="1.20.5.1930">
    <property type="match status" value="1"/>
</dbReference>
<dbReference type="PANTHER" id="PTHR24421:SF10">
    <property type="entry name" value="NITRATE_NITRITE SENSOR PROTEIN NARQ"/>
    <property type="match status" value="1"/>
</dbReference>
<evidence type="ECO:0000256" key="2">
    <source>
        <dbReference type="ARBA" id="ARBA00012438"/>
    </source>
</evidence>
<name>A0ABX0SHH5_9ACTN</name>
<feature type="transmembrane region" description="Helical" evidence="9">
    <location>
        <begin position="57"/>
        <end position="74"/>
    </location>
</feature>
<evidence type="ECO:0000256" key="8">
    <source>
        <dbReference type="ARBA" id="ARBA00023012"/>
    </source>
</evidence>
<dbReference type="EC" id="2.7.13.3" evidence="2"/>
<evidence type="ECO:0000313" key="11">
    <source>
        <dbReference type="EMBL" id="NIH57804.1"/>
    </source>
</evidence>
<keyword evidence="3" id="KW-0597">Phosphoprotein</keyword>
<feature type="transmembrane region" description="Helical" evidence="9">
    <location>
        <begin position="80"/>
        <end position="102"/>
    </location>
</feature>
<keyword evidence="9" id="KW-1133">Transmembrane helix</keyword>
<dbReference type="CDD" id="cd16917">
    <property type="entry name" value="HATPase_UhpB-NarQ-NarX-like"/>
    <property type="match status" value="1"/>
</dbReference>
<feature type="domain" description="Signal transduction histidine kinase subgroup 3 dimerisation and phosphoacceptor" evidence="10">
    <location>
        <begin position="217"/>
        <end position="283"/>
    </location>
</feature>
<accession>A0ABX0SHH5</accession>
<dbReference type="RefSeq" id="WP_167168111.1">
    <property type="nucleotide sequence ID" value="NZ_BAAAOO010000007.1"/>
</dbReference>
<feature type="transmembrane region" description="Helical" evidence="9">
    <location>
        <begin position="161"/>
        <end position="185"/>
    </location>
</feature>
<dbReference type="EMBL" id="JAAMOZ010000001">
    <property type="protein sequence ID" value="NIH57804.1"/>
    <property type="molecule type" value="Genomic_DNA"/>
</dbReference>
<dbReference type="GO" id="GO:0016301">
    <property type="term" value="F:kinase activity"/>
    <property type="evidence" value="ECO:0007669"/>
    <property type="project" value="UniProtKB-KW"/>
</dbReference>
<evidence type="ECO:0000256" key="5">
    <source>
        <dbReference type="ARBA" id="ARBA00022741"/>
    </source>
</evidence>
<keyword evidence="9" id="KW-0472">Membrane</keyword>
<dbReference type="Proteomes" id="UP000749311">
    <property type="component" value="Unassembled WGS sequence"/>
</dbReference>
<keyword evidence="9" id="KW-0812">Transmembrane</keyword>
<keyword evidence="12" id="KW-1185">Reference proteome</keyword>
<evidence type="ECO:0000256" key="9">
    <source>
        <dbReference type="SAM" id="Phobius"/>
    </source>
</evidence>
<reference evidence="11 12" key="1">
    <citation type="submission" date="2020-02" db="EMBL/GenBank/DDBJ databases">
        <title>Sequencing the genomes of 1000 actinobacteria strains.</title>
        <authorList>
            <person name="Klenk H.-P."/>
        </authorList>
    </citation>
    <scope>NUCLEOTIDE SEQUENCE [LARGE SCALE GENOMIC DNA]</scope>
    <source>
        <strain evidence="11 12">DSM 19609</strain>
    </source>
</reference>
<keyword evidence="4" id="KW-0808">Transferase</keyword>
<comment type="catalytic activity">
    <reaction evidence="1">
        <text>ATP + protein L-histidine = ADP + protein N-phospho-L-histidine.</text>
        <dbReference type="EC" id="2.7.13.3"/>
    </reaction>
</comment>
<comment type="caution">
    <text evidence="11">The sequence shown here is derived from an EMBL/GenBank/DDBJ whole genome shotgun (WGS) entry which is preliminary data.</text>
</comment>
<organism evidence="11 12">
    <name type="scientific">Brooklawnia cerclae</name>
    <dbReference type="NCBI Taxonomy" id="349934"/>
    <lineage>
        <taxon>Bacteria</taxon>
        <taxon>Bacillati</taxon>
        <taxon>Actinomycetota</taxon>
        <taxon>Actinomycetes</taxon>
        <taxon>Propionibacteriales</taxon>
        <taxon>Propionibacteriaceae</taxon>
        <taxon>Brooklawnia</taxon>
    </lineage>
</organism>
<protein>
    <recommendedName>
        <fullName evidence="2">histidine kinase</fullName>
        <ecNumber evidence="2">2.7.13.3</ecNumber>
    </recommendedName>
</protein>
<evidence type="ECO:0000256" key="3">
    <source>
        <dbReference type="ARBA" id="ARBA00022553"/>
    </source>
</evidence>
<keyword evidence="5" id="KW-0547">Nucleotide-binding</keyword>
<evidence type="ECO:0000256" key="1">
    <source>
        <dbReference type="ARBA" id="ARBA00000085"/>
    </source>
</evidence>
<keyword evidence="6 11" id="KW-0418">Kinase</keyword>
<evidence type="ECO:0000313" key="12">
    <source>
        <dbReference type="Proteomes" id="UP000749311"/>
    </source>
</evidence>
<gene>
    <name evidence="11" type="ORF">FB473_002449</name>
</gene>
<evidence type="ECO:0000256" key="7">
    <source>
        <dbReference type="ARBA" id="ARBA00022840"/>
    </source>
</evidence>
<keyword evidence="7" id="KW-0067">ATP-binding</keyword>